<dbReference type="PANTHER" id="PTHR32332:SF36">
    <property type="entry name" value="2-NITROPROPANE DIOXYGENASE FAMILY, PUTATIVE (AFU_ORTHOLOGUE AFUA_4G07940)-RELATED"/>
    <property type="match status" value="1"/>
</dbReference>
<protein>
    <recommendedName>
        <fullName evidence="3">Nitronate monooxygenase domain-containing protein</fullName>
    </recommendedName>
</protein>
<sequence>MAPTGPISTPLTQVLGIEHPIILAGMARVSGGALAAAVSNAGGLGVIGGFMYTPDQLRAIVAEMKSLLARPDLPRARACSSAPSACRPATSSTVCTPPACSS</sequence>
<dbReference type="Pfam" id="PF03060">
    <property type="entry name" value="NMO"/>
    <property type="match status" value="1"/>
</dbReference>
<organism evidence="1 2">
    <name type="scientific">Phyllachora maydis</name>
    <dbReference type="NCBI Taxonomy" id="1825666"/>
    <lineage>
        <taxon>Eukaryota</taxon>
        <taxon>Fungi</taxon>
        <taxon>Dikarya</taxon>
        <taxon>Ascomycota</taxon>
        <taxon>Pezizomycotina</taxon>
        <taxon>Sordariomycetes</taxon>
        <taxon>Sordariomycetidae</taxon>
        <taxon>Phyllachorales</taxon>
        <taxon>Phyllachoraceae</taxon>
        <taxon>Phyllachora</taxon>
    </lineage>
</organism>
<dbReference type="Proteomes" id="UP001217918">
    <property type="component" value="Unassembled WGS sequence"/>
</dbReference>
<evidence type="ECO:0000313" key="2">
    <source>
        <dbReference type="Proteomes" id="UP001217918"/>
    </source>
</evidence>
<keyword evidence="2" id="KW-1185">Reference proteome</keyword>
<evidence type="ECO:0008006" key="3">
    <source>
        <dbReference type="Google" id="ProtNLM"/>
    </source>
</evidence>
<proteinExistence type="predicted"/>
<accession>A0AAD9IA46</accession>
<name>A0AAD9IA46_9PEZI</name>
<gene>
    <name evidence="1" type="ORF">P8C59_007938</name>
</gene>
<dbReference type="Gene3D" id="3.20.20.70">
    <property type="entry name" value="Aldolase class I"/>
    <property type="match status" value="1"/>
</dbReference>
<dbReference type="SUPFAM" id="SSF51412">
    <property type="entry name" value="Inosine monophosphate dehydrogenase (IMPDH)"/>
    <property type="match status" value="1"/>
</dbReference>
<dbReference type="PANTHER" id="PTHR32332">
    <property type="entry name" value="2-NITROPROPANE DIOXYGENASE"/>
    <property type="match status" value="1"/>
</dbReference>
<dbReference type="AlphaFoldDB" id="A0AAD9IA46"/>
<evidence type="ECO:0000313" key="1">
    <source>
        <dbReference type="EMBL" id="KAK2073678.1"/>
    </source>
</evidence>
<dbReference type="EMBL" id="JAQQPM010000007">
    <property type="protein sequence ID" value="KAK2073678.1"/>
    <property type="molecule type" value="Genomic_DNA"/>
</dbReference>
<dbReference type="InterPro" id="IPR013785">
    <property type="entry name" value="Aldolase_TIM"/>
</dbReference>
<reference evidence="1" key="1">
    <citation type="journal article" date="2023" name="Mol. Plant Microbe Interact.">
        <title>Elucidating the Obligate Nature and Biological Capacity of an Invasive Fungal Corn Pathogen.</title>
        <authorList>
            <person name="MacCready J.S."/>
            <person name="Roggenkamp E.M."/>
            <person name="Gdanetz K."/>
            <person name="Chilvers M.I."/>
        </authorList>
    </citation>
    <scope>NUCLEOTIDE SEQUENCE</scope>
    <source>
        <strain evidence="1">PM02</strain>
    </source>
</reference>
<comment type="caution">
    <text evidence="1">The sequence shown here is derived from an EMBL/GenBank/DDBJ whole genome shotgun (WGS) entry which is preliminary data.</text>
</comment>